<keyword evidence="8" id="KW-1185">Reference proteome</keyword>
<proteinExistence type="predicted"/>
<organism evidence="7 8">
    <name type="scientific">Zostera marina</name>
    <name type="common">Eelgrass</name>
    <dbReference type="NCBI Taxonomy" id="29655"/>
    <lineage>
        <taxon>Eukaryota</taxon>
        <taxon>Viridiplantae</taxon>
        <taxon>Streptophyta</taxon>
        <taxon>Embryophyta</taxon>
        <taxon>Tracheophyta</taxon>
        <taxon>Spermatophyta</taxon>
        <taxon>Magnoliopsida</taxon>
        <taxon>Liliopsida</taxon>
        <taxon>Zosteraceae</taxon>
        <taxon>Zostera</taxon>
    </lineage>
</organism>
<dbReference type="OMA" id="DLWALQP"/>
<dbReference type="STRING" id="29655.A0A0K9P127"/>
<dbReference type="InterPro" id="IPR001841">
    <property type="entry name" value="Znf_RING"/>
</dbReference>
<evidence type="ECO:0000313" key="7">
    <source>
        <dbReference type="EMBL" id="KMZ61920.1"/>
    </source>
</evidence>
<evidence type="ECO:0000256" key="1">
    <source>
        <dbReference type="ARBA" id="ARBA00022723"/>
    </source>
</evidence>
<evidence type="ECO:0000256" key="2">
    <source>
        <dbReference type="ARBA" id="ARBA00022771"/>
    </source>
</evidence>
<evidence type="ECO:0000256" key="5">
    <source>
        <dbReference type="SAM" id="SignalP"/>
    </source>
</evidence>
<reference evidence="8" key="1">
    <citation type="journal article" date="2016" name="Nature">
        <title>The genome of the seagrass Zostera marina reveals angiosperm adaptation to the sea.</title>
        <authorList>
            <person name="Olsen J.L."/>
            <person name="Rouze P."/>
            <person name="Verhelst B."/>
            <person name="Lin Y.-C."/>
            <person name="Bayer T."/>
            <person name="Collen J."/>
            <person name="Dattolo E."/>
            <person name="De Paoli E."/>
            <person name="Dittami S."/>
            <person name="Maumus F."/>
            <person name="Michel G."/>
            <person name="Kersting A."/>
            <person name="Lauritano C."/>
            <person name="Lohaus R."/>
            <person name="Toepel M."/>
            <person name="Tonon T."/>
            <person name="Vanneste K."/>
            <person name="Amirebrahimi M."/>
            <person name="Brakel J."/>
            <person name="Bostroem C."/>
            <person name="Chovatia M."/>
            <person name="Grimwood J."/>
            <person name="Jenkins J.W."/>
            <person name="Jueterbock A."/>
            <person name="Mraz A."/>
            <person name="Stam W.T."/>
            <person name="Tice H."/>
            <person name="Bornberg-Bauer E."/>
            <person name="Green P.J."/>
            <person name="Pearson G.A."/>
            <person name="Procaccini G."/>
            <person name="Duarte C.M."/>
            <person name="Schmutz J."/>
            <person name="Reusch T.B.H."/>
            <person name="Van de Peer Y."/>
        </authorList>
    </citation>
    <scope>NUCLEOTIDE SEQUENCE [LARGE SCALE GENOMIC DNA]</scope>
    <source>
        <strain evidence="8">cv. Finnish</strain>
    </source>
</reference>
<evidence type="ECO:0000259" key="6">
    <source>
        <dbReference type="PROSITE" id="PS50089"/>
    </source>
</evidence>
<feature type="domain" description="RING-type" evidence="6">
    <location>
        <begin position="96"/>
        <end position="139"/>
    </location>
</feature>
<accession>A0A0K9P127</accession>
<dbReference type="SUPFAM" id="SSF57850">
    <property type="entry name" value="RING/U-box"/>
    <property type="match status" value="1"/>
</dbReference>
<feature type="signal peptide" evidence="5">
    <location>
        <begin position="1"/>
        <end position="20"/>
    </location>
</feature>
<keyword evidence="2 4" id="KW-0863">Zinc-finger</keyword>
<evidence type="ECO:0000313" key="8">
    <source>
        <dbReference type="Proteomes" id="UP000036987"/>
    </source>
</evidence>
<comment type="caution">
    <text evidence="7">The sequence shown here is derived from an EMBL/GenBank/DDBJ whole genome shotgun (WGS) entry which is preliminary data.</text>
</comment>
<dbReference type="InterPro" id="IPR013083">
    <property type="entry name" value="Znf_RING/FYVE/PHD"/>
</dbReference>
<dbReference type="GO" id="GO:0061630">
    <property type="term" value="F:ubiquitin protein ligase activity"/>
    <property type="evidence" value="ECO:0000318"/>
    <property type="project" value="GO_Central"/>
</dbReference>
<dbReference type="PANTHER" id="PTHR45969:SF81">
    <property type="entry name" value="OS08G0157400 PROTEIN"/>
    <property type="match status" value="1"/>
</dbReference>
<gene>
    <name evidence="7" type="ORF">ZOSMA_4G02100</name>
</gene>
<dbReference type="GO" id="GO:0008270">
    <property type="term" value="F:zinc ion binding"/>
    <property type="evidence" value="ECO:0007669"/>
    <property type="project" value="UniProtKB-KW"/>
</dbReference>
<dbReference type="PROSITE" id="PS50089">
    <property type="entry name" value="ZF_RING_2"/>
    <property type="match status" value="1"/>
</dbReference>
<dbReference type="Proteomes" id="UP000036987">
    <property type="component" value="Unassembled WGS sequence"/>
</dbReference>
<dbReference type="AlphaFoldDB" id="A0A0K9P127"/>
<evidence type="ECO:0000256" key="3">
    <source>
        <dbReference type="ARBA" id="ARBA00022833"/>
    </source>
</evidence>
<dbReference type="PANTHER" id="PTHR45969">
    <property type="entry name" value="RING ZINC FINGER PROTEIN-RELATED"/>
    <property type="match status" value="1"/>
</dbReference>
<protein>
    <submittedName>
        <fullName evidence="7">E3 ubiquitin-protein ligase, ATL family</fullName>
    </submittedName>
</protein>
<sequence length="151" mass="16984">MGFPSVCYCVLLPGPLVVLLQVLDQIRILVFTLLHFLGIHSTTTPLDVPQLTAEDYVPYMVAVTSPASIKKTLPVIQFSLFRRRLPMGHTHQEPVCAVCLCELEDKHEVRMLGNCFHGFHKLCIDKWVDLGQVTCPLCRSRLLPRCSPSVD</sequence>
<evidence type="ECO:0000256" key="4">
    <source>
        <dbReference type="PROSITE-ProRule" id="PRU00175"/>
    </source>
</evidence>
<name>A0A0K9P127_ZOSMR</name>
<feature type="chain" id="PRO_5005527503" evidence="5">
    <location>
        <begin position="21"/>
        <end position="151"/>
    </location>
</feature>
<dbReference type="GO" id="GO:0016567">
    <property type="term" value="P:protein ubiquitination"/>
    <property type="evidence" value="ECO:0000318"/>
    <property type="project" value="GO_Central"/>
</dbReference>
<dbReference type="SMART" id="SM00184">
    <property type="entry name" value="RING"/>
    <property type="match status" value="1"/>
</dbReference>
<keyword evidence="1" id="KW-0479">Metal-binding</keyword>
<keyword evidence="5" id="KW-0732">Signal</keyword>
<keyword evidence="3" id="KW-0862">Zinc</keyword>
<dbReference type="OrthoDB" id="8062037at2759"/>
<dbReference type="Pfam" id="PF13639">
    <property type="entry name" value="zf-RING_2"/>
    <property type="match status" value="1"/>
</dbReference>
<dbReference type="Gene3D" id="3.30.40.10">
    <property type="entry name" value="Zinc/RING finger domain, C3HC4 (zinc finger)"/>
    <property type="match status" value="1"/>
</dbReference>
<dbReference type="EMBL" id="LFYR01001430">
    <property type="protein sequence ID" value="KMZ61920.1"/>
    <property type="molecule type" value="Genomic_DNA"/>
</dbReference>